<feature type="transmembrane region" description="Helical" evidence="6">
    <location>
        <begin position="20"/>
        <end position="51"/>
    </location>
</feature>
<organism evidence="8 9">
    <name type="scientific">Paenibacillus beijingensis</name>
    <dbReference type="NCBI Taxonomy" id="1126833"/>
    <lineage>
        <taxon>Bacteria</taxon>
        <taxon>Bacillati</taxon>
        <taxon>Bacillota</taxon>
        <taxon>Bacilli</taxon>
        <taxon>Bacillales</taxon>
        <taxon>Paenibacillaceae</taxon>
        <taxon>Paenibacillus</taxon>
    </lineage>
</organism>
<name>A0A0D5NK34_9BACL</name>
<evidence type="ECO:0000256" key="1">
    <source>
        <dbReference type="ARBA" id="ARBA00004141"/>
    </source>
</evidence>
<evidence type="ECO:0000256" key="5">
    <source>
        <dbReference type="ARBA" id="ARBA00023136"/>
    </source>
</evidence>
<reference evidence="8 9" key="1">
    <citation type="journal article" date="2015" name="J. Biotechnol.">
        <title>Complete genome sequence of Paenibacillus beijingensis 7188(T) (=DSM 24997(T)), a novel rhizobacterium from jujube garden soil.</title>
        <authorList>
            <person name="Kwak Y."/>
            <person name="Shin J.H."/>
        </authorList>
    </citation>
    <scope>NUCLEOTIDE SEQUENCE [LARGE SCALE GENOMIC DNA]</scope>
    <source>
        <strain evidence="8 9">DSM 24997</strain>
    </source>
</reference>
<accession>A0A0D5NK34</accession>
<dbReference type="GO" id="GO:0005886">
    <property type="term" value="C:plasma membrane"/>
    <property type="evidence" value="ECO:0007669"/>
    <property type="project" value="TreeGrafter"/>
</dbReference>
<evidence type="ECO:0000256" key="2">
    <source>
        <dbReference type="ARBA" id="ARBA00009399"/>
    </source>
</evidence>
<evidence type="ECO:0000256" key="4">
    <source>
        <dbReference type="ARBA" id="ARBA00022989"/>
    </source>
</evidence>
<dbReference type="InterPro" id="IPR007267">
    <property type="entry name" value="GtrA_DPMS_TM"/>
</dbReference>
<dbReference type="EMBL" id="CP011058">
    <property type="protein sequence ID" value="AJY75704.1"/>
    <property type="molecule type" value="Genomic_DNA"/>
</dbReference>
<reference evidence="9" key="2">
    <citation type="submission" date="2015-03" db="EMBL/GenBank/DDBJ databases">
        <title>Genome sequence of Paenibacillus beijingensis strain DSM 24997T.</title>
        <authorList>
            <person name="Kwak Y."/>
            <person name="Shin J.-H."/>
        </authorList>
    </citation>
    <scope>NUCLEOTIDE SEQUENCE [LARGE SCALE GENOMIC DNA]</scope>
    <source>
        <strain evidence="9">DSM 24997</strain>
    </source>
</reference>
<dbReference type="PANTHER" id="PTHR38459:SF1">
    <property type="entry name" value="PROPHAGE BACTOPRENOL-LINKED GLUCOSE TRANSLOCASE HOMOLOG"/>
    <property type="match status" value="1"/>
</dbReference>
<keyword evidence="5 6" id="KW-0472">Membrane</keyword>
<feature type="domain" description="GtrA/DPMS transmembrane" evidence="7">
    <location>
        <begin position="7"/>
        <end position="122"/>
    </location>
</feature>
<dbReference type="Pfam" id="PF04138">
    <property type="entry name" value="GtrA_DPMS_TM"/>
    <property type="match status" value="1"/>
</dbReference>
<comment type="subcellular location">
    <subcellularLocation>
        <location evidence="1">Membrane</location>
        <topology evidence="1">Multi-pass membrane protein</topology>
    </subcellularLocation>
</comment>
<keyword evidence="4 6" id="KW-1133">Transmembrane helix</keyword>
<dbReference type="AlphaFoldDB" id="A0A0D5NK34"/>
<dbReference type="HOGENOM" id="CLU_083873_4_2_9"/>
<dbReference type="Proteomes" id="UP000032633">
    <property type="component" value="Chromosome"/>
</dbReference>
<protein>
    <recommendedName>
        <fullName evidence="7">GtrA/DPMS transmembrane domain-containing protein</fullName>
    </recommendedName>
</protein>
<dbReference type="PATRIC" id="fig|1126833.4.peg.3395"/>
<evidence type="ECO:0000313" key="8">
    <source>
        <dbReference type="EMBL" id="AJY75704.1"/>
    </source>
</evidence>
<evidence type="ECO:0000313" key="9">
    <source>
        <dbReference type="Proteomes" id="UP000032633"/>
    </source>
</evidence>
<proteinExistence type="inferred from homology"/>
<gene>
    <name evidence="8" type="ORF">VN24_15525</name>
</gene>
<dbReference type="STRING" id="1126833.VN24_15525"/>
<evidence type="ECO:0000256" key="6">
    <source>
        <dbReference type="SAM" id="Phobius"/>
    </source>
</evidence>
<dbReference type="GO" id="GO:0000271">
    <property type="term" value="P:polysaccharide biosynthetic process"/>
    <property type="evidence" value="ECO:0007669"/>
    <property type="project" value="InterPro"/>
</dbReference>
<keyword evidence="9" id="KW-1185">Reference proteome</keyword>
<dbReference type="KEGG" id="pbj:VN24_15525"/>
<feature type="transmembrane region" description="Helical" evidence="6">
    <location>
        <begin position="96"/>
        <end position="116"/>
    </location>
</feature>
<dbReference type="InterPro" id="IPR051401">
    <property type="entry name" value="GtrA_CellWall_Glycosyl"/>
</dbReference>
<keyword evidence="3 6" id="KW-0812">Transmembrane</keyword>
<sequence>MVGTLIKFALTGCLNTVIDYAVFGLLNALLGVNYLLAQTISFACGTINSYLVNRKWTFQRRGGVSAGEALKFLAVNGFTFGISTAVLAILHSGLQWNALAAKAIAVVIATAAGYAANRYWVFREAETLVSSETAKDE</sequence>
<comment type="similarity">
    <text evidence="2">Belongs to the GtrA family.</text>
</comment>
<feature type="transmembrane region" description="Helical" evidence="6">
    <location>
        <begin position="72"/>
        <end position="90"/>
    </location>
</feature>
<dbReference type="PANTHER" id="PTHR38459">
    <property type="entry name" value="PROPHAGE BACTOPRENOL-LINKED GLUCOSE TRANSLOCASE HOMOLOG"/>
    <property type="match status" value="1"/>
</dbReference>
<evidence type="ECO:0000256" key="3">
    <source>
        <dbReference type="ARBA" id="ARBA00022692"/>
    </source>
</evidence>
<evidence type="ECO:0000259" key="7">
    <source>
        <dbReference type="Pfam" id="PF04138"/>
    </source>
</evidence>